<evidence type="ECO:0000313" key="10">
    <source>
        <dbReference type="EMBL" id="NKX54532.1"/>
    </source>
</evidence>
<keyword evidence="2 7" id="KW-0479">Metal-binding</keyword>
<dbReference type="Gene3D" id="3.90.180.10">
    <property type="entry name" value="Medium-chain alcohol dehydrogenases, catalytic domain"/>
    <property type="match status" value="1"/>
</dbReference>
<dbReference type="AlphaFoldDB" id="A0A7X6K3P4"/>
<dbReference type="EC" id="1.1.1.2" evidence="5"/>
<dbReference type="PROSITE" id="PS00065">
    <property type="entry name" value="D_2_HYDROXYACID_DH_1"/>
    <property type="match status" value="1"/>
</dbReference>
<comment type="similarity">
    <text evidence="7">Belongs to the zinc-containing alcohol dehydrogenase family.</text>
</comment>
<feature type="domain" description="Enoyl reductase (ER)" evidence="9">
    <location>
        <begin position="42"/>
        <end position="373"/>
    </location>
</feature>
<dbReference type="InterPro" id="IPR036291">
    <property type="entry name" value="NAD(P)-bd_dom_sf"/>
</dbReference>
<keyword evidence="4" id="KW-0560">Oxidoreductase</keyword>
<dbReference type="Gene3D" id="3.40.50.720">
    <property type="entry name" value="NAD(P)-binding Rossmann-like Domain"/>
    <property type="match status" value="1"/>
</dbReference>
<dbReference type="SUPFAM" id="SSF50129">
    <property type="entry name" value="GroES-like"/>
    <property type="match status" value="1"/>
</dbReference>
<evidence type="ECO:0000256" key="2">
    <source>
        <dbReference type="ARBA" id="ARBA00022723"/>
    </source>
</evidence>
<dbReference type="GO" id="GO:0008270">
    <property type="term" value="F:zinc ion binding"/>
    <property type="evidence" value="ECO:0007669"/>
    <property type="project" value="InterPro"/>
</dbReference>
<evidence type="ECO:0000256" key="7">
    <source>
        <dbReference type="RuleBase" id="RU361277"/>
    </source>
</evidence>
<evidence type="ECO:0000256" key="6">
    <source>
        <dbReference type="ARBA" id="ARBA00048262"/>
    </source>
</evidence>
<comment type="cofactor">
    <cofactor evidence="1 7">
        <name>Zn(2+)</name>
        <dbReference type="ChEBI" id="CHEBI:29105"/>
    </cofactor>
</comment>
<evidence type="ECO:0000256" key="4">
    <source>
        <dbReference type="ARBA" id="ARBA00023002"/>
    </source>
</evidence>
<dbReference type="Proteomes" id="UP000544090">
    <property type="component" value="Unassembled WGS sequence"/>
</dbReference>
<comment type="catalytic activity">
    <reaction evidence="6">
        <text>a primary alcohol + NADP(+) = an aldehyde + NADPH + H(+)</text>
        <dbReference type="Rhea" id="RHEA:15937"/>
        <dbReference type="ChEBI" id="CHEBI:15378"/>
        <dbReference type="ChEBI" id="CHEBI:15734"/>
        <dbReference type="ChEBI" id="CHEBI:17478"/>
        <dbReference type="ChEBI" id="CHEBI:57783"/>
        <dbReference type="ChEBI" id="CHEBI:58349"/>
        <dbReference type="EC" id="1.1.1.2"/>
    </reaction>
</comment>
<dbReference type="RefSeq" id="WP_168485879.1">
    <property type="nucleotide sequence ID" value="NZ_JAAZSQ010000006.1"/>
</dbReference>
<gene>
    <name evidence="10" type="ORF">HGG74_08260</name>
</gene>
<evidence type="ECO:0000256" key="3">
    <source>
        <dbReference type="ARBA" id="ARBA00022833"/>
    </source>
</evidence>
<dbReference type="InterPro" id="IPR020843">
    <property type="entry name" value="ER"/>
</dbReference>
<dbReference type="SMART" id="SM00829">
    <property type="entry name" value="PKS_ER"/>
    <property type="match status" value="1"/>
</dbReference>
<dbReference type="EMBL" id="JAAZSQ010000006">
    <property type="protein sequence ID" value="NKX54532.1"/>
    <property type="molecule type" value="Genomic_DNA"/>
</dbReference>
<dbReference type="FunFam" id="3.40.50.720:FF:000022">
    <property type="entry name" value="Cinnamyl alcohol dehydrogenase"/>
    <property type="match status" value="1"/>
</dbReference>
<sequence length="403" mass="42443">MTLGRPVPPPLGANLTPQHVRQAPVQPGAGTLVQAYGATSAGSGLVPLRIERRAAGPHDVEISIAFCGLCHSDIHAARGEWRDQRYPLVPGHEIVGRVTRTGEDVSMFVVGDLVGVGGLVDSCRTCESCNEGLEQYCENGAVATYGAVDQRHGGEVTQGGYATSITVDEKYVLRMPESLDPAEAAPLLCAGITVFSPMQYFGVEASDAVGVVGLGGLGHLAVKIAKALGAVVTVFTTSPEKVEEARRLGADRVLLSTDAAALAAARRSIDLVIDTVSAEHELGPYLRTIRRDGALIQVGLPPGGMPPVPVGMLIGRRIAYGGSMIGSIAETQELLDFCAAHDIAAEVELVTADKLNEAWDRMVAGDVKYRFVLDVESLSPGKDPDAPQDQARPDTAHTEERNA</sequence>
<evidence type="ECO:0000256" key="8">
    <source>
        <dbReference type="SAM" id="MobiDB-lite"/>
    </source>
</evidence>
<dbReference type="Pfam" id="PF08240">
    <property type="entry name" value="ADH_N"/>
    <property type="match status" value="1"/>
</dbReference>
<dbReference type="PROSITE" id="PS00059">
    <property type="entry name" value="ADH_ZINC"/>
    <property type="match status" value="1"/>
</dbReference>
<evidence type="ECO:0000259" key="9">
    <source>
        <dbReference type="SMART" id="SM00829"/>
    </source>
</evidence>
<name>A0A7X6K3P4_9MICC</name>
<dbReference type="Pfam" id="PF00107">
    <property type="entry name" value="ADH_zinc_N"/>
    <property type="match status" value="1"/>
</dbReference>
<proteinExistence type="inferred from homology"/>
<dbReference type="GO" id="GO:0008106">
    <property type="term" value="F:alcohol dehydrogenase (NADP+) activity"/>
    <property type="evidence" value="ECO:0007669"/>
    <property type="project" value="UniProtKB-EC"/>
</dbReference>
<evidence type="ECO:0000313" key="11">
    <source>
        <dbReference type="Proteomes" id="UP000544090"/>
    </source>
</evidence>
<dbReference type="InterPro" id="IPR013154">
    <property type="entry name" value="ADH-like_N"/>
</dbReference>
<dbReference type="InterPro" id="IPR047109">
    <property type="entry name" value="CAD-like"/>
</dbReference>
<evidence type="ECO:0000256" key="5">
    <source>
        <dbReference type="ARBA" id="ARBA00024074"/>
    </source>
</evidence>
<evidence type="ECO:0000256" key="1">
    <source>
        <dbReference type="ARBA" id="ARBA00001947"/>
    </source>
</evidence>
<keyword evidence="11" id="KW-1185">Reference proteome</keyword>
<dbReference type="InterPro" id="IPR029752">
    <property type="entry name" value="D-isomer_DH_CS1"/>
</dbReference>
<reference evidence="10 11" key="1">
    <citation type="submission" date="2020-04" db="EMBL/GenBank/DDBJ databases">
        <title>Arthrobacter sp. nov.</title>
        <authorList>
            <person name="Liu S."/>
        </authorList>
    </citation>
    <scope>NUCLEOTIDE SEQUENCE [LARGE SCALE GENOMIC DNA]</scope>
    <source>
        <strain evidence="10 11">E918</strain>
    </source>
</reference>
<keyword evidence="3 7" id="KW-0862">Zinc</keyword>
<dbReference type="PANTHER" id="PTHR42683">
    <property type="entry name" value="ALDEHYDE REDUCTASE"/>
    <property type="match status" value="1"/>
</dbReference>
<dbReference type="CDD" id="cd05283">
    <property type="entry name" value="CAD1"/>
    <property type="match status" value="1"/>
</dbReference>
<dbReference type="InterPro" id="IPR013149">
    <property type="entry name" value="ADH-like_C"/>
</dbReference>
<comment type="caution">
    <text evidence="10">The sequence shown here is derived from an EMBL/GenBank/DDBJ whole genome shotgun (WGS) entry which is preliminary data.</text>
</comment>
<dbReference type="InterPro" id="IPR011032">
    <property type="entry name" value="GroES-like_sf"/>
</dbReference>
<dbReference type="InterPro" id="IPR002328">
    <property type="entry name" value="ADH_Zn_CS"/>
</dbReference>
<feature type="compositionally biased region" description="Basic and acidic residues" evidence="8">
    <location>
        <begin position="391"/>
        <end position="403"/>
    </location>
</feature>
<accession>A0A7X6K3P4</accession>
<protein>
    <recommendedName>
        <fullName evidence="5">alcohol dehydrogenase (NADP(+))</fullName>
        <ecNumber evidence="5">1.1.1.2</ecNumber>
    </recommendedName>
</protein>
<feature type="region of interest" description="Disordered" evidence="8">
    <location>
        <begin position="378"/>
        <end position="403"/>
    </location>
</feature>
<dbReference type="SUPFAM" id="SSF51735">
    <property type="entry name" value="NAD(P)-binding Rossmann-fold domains"/>
    <property type="match status" value="1"/>
</dbReference>
<organism evidence="10 11">
    <name type="scientific">Arthrobacter mobilis</name>
    <dbReference type="NCBI Taxonomy" id="2724944"/>
    <lineage>
        <taxon>Bacteria</taxon>
        <taxon>Bacillati</taxon>
        <taxon>Actinomycetota</taxon>
        <taxon>Actinomycetes</taxon>
        <taxon>Micrococcales</taxon>
        <taxon>Micrococcaceae</taxon>
        <taxon>Arthrobacter</taxon>
    </lineage>
</organism>